<sequence length="63" mass="6893">MNVSVDEFQCQGHGLCQMTSPQVFALRDEDGHAYVLPEGQEPTRIDEARAGADSCPERAISVE</sequence>
<accession>A0A177YLL3</accession>
<keyword evidence="9" id="KW-1185">Reference proteome</keyword>
<comment type="cofactor">
    <cofactor evidence="1">
        <name>[3Fe-4S] cluster</name>
        <dbReference type="ChEBI" id="CHEBI:21137"/>
    </cofactor>
</comment>
<proteinExistence type="predicted"/>
<evidence type="ECO:0000256" key="4">
    <source>
        <dbReference type="ARBA" id="ARBA00022982"/>
    </source>
</evidence>
<keyword evidence="5" id="KW-0408">Iron</keyword>
<dbReference type="Proteomes" id="UP000077519">
    <property type="component" value="Unassembled WGS sequence"/>
</dbReference>
<evidence type="ECO:0000256" key="5">
    <source>
        <dbReference type="ARBA" id="ARBA00023004"/>
    </source>
</evidence>
<dbReference type="PANTHER" id="PTHR36923:SF3">
    <property type="entry name" value="FERREDOXIN"/>
    <property type="match status" value="1"/>
</dbReference>
<reference evidence="8 9" key="1">
    <citation type="submission" date="2016-03" db="EMBL/GenBank/DDBJ databases">
        <title>Genome sequence of Rhodococcus kyotonensis KB10.</title>
        <authorList>
            <person name="Jeong H."/>
            <person name="Hong C.E."/>
            <person name="Jo S.H."/>
            <person name="Park J.M."/>
        </authorList>
    </citation>
    <scope>NUCLEOTIDE SEQUENCE [LARGE SCALE GENOMIC DNA]</scope>
    <source>
        <strain evidence="8 9">KB10</strain>
    </source>
</reference>
<protein>
    <submittedName>
        <fullName evidence="8">Ferredoxin</fullName>
    </submittedName>
</protein>
<keyword evidence="4" id="KW-0249">Electron transport</keyword>
<dbReference type="PANTHER" id="PTHR36923">
    <property type="entry name" value="FERREDOXIN"/>
    <property type="match status" value="1"/>
</dbReference>
<dbReference type="Gene3D" id="3.30.70.20">
    <property type="match status" value="1"/>
</dbReference>
<evidence type="ECO:0000313" key="8">
    <source>
        <dbReference type="EMBL" id="OAK56385.1"/>
    </source>
</evidence>
<comment type="caution">
    <text evidence="8">The sequence shown here is derived from an EMBL/GenBank/DDBJ whole genome shotgun (WGS) entry which is preliminary data.</text>
</comment>
<dbReference type="SUPFAM" id="SSF54862">
    <property type="entry name" value="4Fe-4S ferredoxins"/>
    <property type="match status" value="1"/>
</dbReference>
<evidence type="ECO:0000256" key="2">
    <source>
        <dbReference type="ARBA" id="ARBA00022448"/>
    </source>
</evidence>
<keyword evidence="6" id="KW-0411">Iron-sulfur</keyword>
<dbReference type="GO" id="GO:0046872">
    <property type="term" value="F:metal ion binding"/>
    <property type="evidence" value="ECO:0007669"/>
    <property type="project" value="UniProtKB-KW"/>
</dbReference>
<organism evidence="8 9">
    <name type="scientific">Rhodococcoides kyotonense</name>
    <dbReference type="NCBI Taxonomy" id="398843"/>
    <lineage>
        <taxon>Bacteria</taxon>
        <taxon>Bacillati</taxon>
        <taxon>Actinomycetota</taxon>
        <taxon>Actinomycetes</taxon>
        <taxon>Mycobacteriales</taxon>
        <taxon>Nocardiaceae</taxon>
        <taxon>Rhodococcoides</taxon>
    </lineage>
</organism>
<dbReference type="EMBL" id="LVHI01000004">
    <property type="protein sequence ID" value="OAK56385.1"/>
    <property type="molecule type" value="Genomic_DNA"/>
</dbReference>
<gene>
    <name evidence="8" type="ORF">A3K89_16260</name>
</gene>
<dbReference type="RefSeq" id="WP_068421835.1">
    <property type="nucleotide sequence ID" value="NZ_LVHI01000004.1"/>
</dbReference>
<name>A0A177YLL3_9NOCA</name>
<evidence type="ECO:0000256" key="1">
    <source>
        <dbReference type="ARBA" id="ARBA00001927"/>
    </source>
</evidence>
<keyword evidence="2" id="KW-0813">Transport</keyword>
<dbReference type="InterPro" id="IPR051269">
    <property type="entry name" value="Fe-S_cluster_ET"/>
</dbReference>
<dbReference type="AlphaFoldDB" id="A0A177YLL3"/>
<evidence type="ECO:0000256" key="7">
    <source>
        <dbReference type="ARBA" id="ARBA00023291"/>
    </source>
</evidence>
<dbReference type="Pfam" id="PF13370">
    <property type="entry name" value="Fer4_13"/>
    <property type="match status" value="1"/>
</dbReference>
<dbReference type="GO" id="GO:0051538">
    <property type="term" value="F:3 iron, 4 sulfur cluster binding"/>
    <property type="evidence" value="ECO:0007669"/>
    <property type="project" value="UniProtKB-KW"/>
</dbReference>
<evidence type="ECO:0000256" key="6">
    <source>
        <dbReference type="ARBA" id="ARBA00023014"/>
    </source>
</evidence>
<evidence type="ECO:0000313" key="9">
    <source>
        <dbReference type="Proteomes" id="UP000077519"/>
    </source>
</evidence>
<keyword evidence="7" id="KW-0003">3Fe-4S</keyword>
<keyword evidence="3" id="KW-0479">Metal-binding</keyword>
<evidence type="ECO:0000256" key="3">
    <source>
        <dbReference type="ARBA" id="ARBA00022723"/>
    </source>
</evidence>